<dbReference type="Pfam" id="PF20750">
    <property type="entry name" value="PAP_NTPase"/>
    <property type="match status" value="1"/>
</dbReference>
<feature type="domain" description="Poly(A) polymerase nucleotidyltransferase" evidence="1">
    <location>
        <begin position="7"/>
        <end position="115"/>
    </location>
</feature>
<protein>
    <submittedName>
        <fullName evidence="2">Nuclear poly(A) polymerase</fullName>
    </submittedName>
</protein>
<gene>
    <name evidence="2" type="ORF">O6P43_032608</name>
</gene>
<dbReference type="EMBL" id="JARAOO010000014">
    <property type="protein sequence ID" value="KAJ7943003.1"/>
    <property type="molecule type" value="Genomic_DNA"/>
</dbReference>
<dbReference type="SUPFAM" id="SSF81631">
    <property type="entry name" value="PAP/OAS1 substrate-binding domain"/>
    <property type="match status" value="1"/>
</dbReference>
<proteinExistence type="predicted"/>
<dbReference type="GO" id="GO:1990817">
    <property type="term" value="F:poly(A) RNA polymerase activity"/>
    <property type="evidence" value="ECO:0007669"/>
    <property type="project" value="TreeGrafter"/>
</dbReference>
<reference evidence="2" key="1">
    <citation type="journal article" date="2023" name="Science">
        <title>Elucidation of the pathway for biosynthesis of saponin adjuvants from the soapbark tree.</title>
        <authorList>
            <person name="Reed J."/>
            <person name="Orme A."/>
            <person name="El-Demerdash A."/>
            <person name="Owen C."/>
            <person name="Martin L.B.B."/>
            <person name="Misra R.C."/>
            <person name="Kikuchi S."/>
            <person name="Rejzek M."/>
            <person name="Martin A.C."/>
            <person name="Harkess A."/>
            <person name="Leebens-Mack J."/>
            <person name="Louveau T."/>
            <person name="Stephenson M.J."/>
            <person name="Osbourn A."/>
        </authorList>
    </citation>
    <scope>NUCLEOTIDE SEQUENCE</scope>
    <source>
        <strain evidence="2">S10</strain>
    </source>
</reference>
<dbReference type="AlphaFoldDB" id="A0AAD7P5G9"/>
<sequence>MSPRQRDSVHCPGADIDMLCVEQEEFFGELHRMVMEMPEIEDLRPVPDARAPIMKFKFNGVSIDLLFANLETWVIPEDLGVLDICQISDKYVLQVINERSVLSLNGYRVTKQISHLNPNIQNFRTTLRLIRFWAKCRGVYSMLLDSLVV</sequence>
<dbReference type="Proteomes" id="UP001163823">
    <property type="component" value="Chromosome 14"/>
</dbReference>
<evidence type="ECO:0000313" key="2">
    <source>
        <dbReference type="EMBL" id="KAJ7943003.1"/>
    </source>
</evidence>
<dbReference type="InterPro" id="IPR043519">
    <property type="entry name" value="NT_sf"/>
</dbReference>
<dbReference type="GO" id="GO:0005634">
    <property type="term" value="C:nucleus"/>
    <property type="evidence" value="ECO:0007669"/>
    <property type="project" value="TreeGrafter"/>
</dbReference>
<accession>A0AAD7P5G9</accession>
<name>A0AAD7P5G9_QUISA</name>
<organism evidence="2 3">
    <name type="scientific">Quillaja saponaria</name>
    <name type="common">Soap bark tree</name>
    <dbReference type="NCBI Taxonomy" id="32244"/>
    <lineage>
        <taxon>Eukaryota</taxon>
        <taxon>Viridiplantae</taxon>
        <taxon>Streptophyta</taxon>
        <taxon>Embryophyta</taxon>
        <taxon>Tracheophyta</taxon>
        <taxon>Spermatophyta</taxon>
        <taxon>Magnoliopsida</taxon>
        <taxon>eudicotyledons</taxon>
        <taxon>Gunneridae</taxon>
        <taxon>Pentapetalae</taxon>
        <taxon>rosids</taxon>
        <taxon>fabids</taxon>
        <taxon>Fabales</taxon>
        <taxon>Quillajaceae</taxon>
        <taxon>Quillaja</taxon>
    </lineage>
</organism>
<dbReference type="InterPro" id="IPR048840">
    <property type="entry name" value="PolA_pol_NTPase"/>
</dbReference>
<evidence type="ECO:0000259" key="1">
    <source>
        <dbReference type="Pfam" id="PF20750"/>
    </source>
</evidence>
<dbReference type="PANTHER" id="PTHR10682:SF10">
    <property type="entry name" value="POLYNUCLEOTIDE ADENYLYLTRANSFERASE"/>
    <property type="match status" value="1"/>
</dbReference>
<dbReference type="SUPFAM" id="SSF81301">
    <property type="entry name" value="Nucleotidyltransferase"/>
    <property type="match status" value="1"/>
</dbReference>
<evidence type="ECO:0000313" key="3">
    <source>
        <dbReference type="Proteomes" id="UP001163823"/>
    </source>
</evidence>
<dbReference type="Gene3D" id="3.30.460.10">
    <property type="entry name" value="Beta Polymerase, domain 2"/>
    <property type="match status" value="1"/>
</dbReference>
<comment type="caution">
    <text evidence="2">The sequence shown here is derived from an EMBL/GenBank/DDBJ whole genome shotgun (WGS) entry which is preliminary data.</text>
</comment>
<dbReference type="KEGG" id="qsa:O6P43_032608"/>
<keyword evidence="3" id="KW-1185">Reference proteome</keyword>
<dbReference type="PANTHER" id="PTHR10682">
    <property type="entry name" value="POLY A POLYMERASE"/>
    <property type="match status" value="1"/>
</dbReference>